<sequence>MGMTENFFSYLMKIFTASIKGFVAFLFFVFSAGMLFGLFISRFDPVFLFLPPLLGLVSYYNEKVAILAFVLLLLIFI</sequence>
<protein>
    <submittedName>
        <fullName evidence="2">Uncharacterized protein</fullName>
    </submittedName>
</protein>
<keyword evidence="1" id="KW-0472">Membrane</keyword>
<comment type="caution">
    <text evidence="2">The sequence shown here is derived from an EMBL/GenBank/DDBJ whole genome shotgun (WGS) entry which is preliminary data.</text>
</comment>
<keyword evidence="1" id="KW-1133">Transmembrane helix</keyword>
<evidence type="ECO:0000313" key="3">
    <source>
        <dbReference type="Proteomes" id="UP000675968"/>
    </source>
</evidence>
<keyword evidence="1" id="KW-0812">Transmembrane</keyword>
<dbReference type="AlphaFoldDB" id="A0A8T4L3Z3"/>
<reference evidence="2" key="1">
    <citation type="submission" date="2021-03" db="EMBL/GenBank/DDBJ databases">
        <authorList>
            <person name="Jaffe A."/>
        </authorList>
    </citation>
    <scope>NUCLEOTIDE SEQUENCE</scope>
    <source>
        <strain evidence="2">RIFCSPLOWO2_01_FULL_AR10_48_17</strain>
    </source>
</reference>
<proteinExistence type="predicted"/>
<organism evidence="2 3">
    <name type="scientific">Candidatus Iainarchaeum sp</name>
    <dbReference type="NCBI Taxonomy" id="3101447"/>
    <lineage>
        <taxon>Archaea</taxon>
        <taxon>Candidatus Iainarchaeota</taxon>
        <taxon>Candidatus Iainarchaeia</taxon>
        <taxon>Candidatus Iainarchaeales</taxon>
        <taxon>Candidatus Iainarchaeaceae</taxon>
        <taxon>Candidatus Iainarchaeum</taxon>
    </lineage>
</organism>
<evidence type="ECO:0000256" key="1">
    <source>
        <dbReference type="SAM" id="Phobius"/>
    </source>
</evidence>
<feature type="transmembrane region" description="Helical" evidence="1">
    <location>
        <begin position="21"/>
        <end position="40"/>
    </location>
</feature>
<reference evidence="2" key="2">
    <citation type="submission" date="2021-05" db="EMBL/GenBank/DDBJ databases">
        <title>Protein family content uncovers lineage relationships and bacterial pathway maintenance mechanisms in DPANN archaea.</title>
        <authorList>
            <person name="Castelle C.J."/>
            <person name="Meheust R."/>
            <person name="Jaffe A.L."/>
            <person name="Seitz K."/>
            <person name="Gong X."/>
            <person name="Baker B.J."/>
            <person name="Banfield J.F."/>
        </authorList>
    </citation>
    <scope>NUCLEOTIDE SEQUENCE</scope>
    <source>
        <strain evidence="2">RIFCSPLOWO2_01_FULL_AR10_48_17</strain>
    </source>
</reference>
<evidence type="ECO:0000313" key="2">
    <source>
        <dbReference type="EMBL" id="MBS3062053.1"/>
    </source>
</evidence>
<feature type="transmembrane region" description="Helical" evidence="1">
    <location>
        <begin position="60"/>
        <end position="76"/>
    </location>
</feature>
<dbReference type="Proteomes" id="UP000675968">
    <property type="component" value="Unassembled WGS sequence"/>
</dbReference>
<dbReference type="EMBL" id="JAGVWC010000012">
    <property type="protein sequence ID" value="MBS3062053.1"/>
    <property type="molecule type" value="Genomic_DNA"/>
</dbReference>
<name>A0A8T4L3Z3_9ARCH</name>
<accession>A0A8T4L3Z3</accession>
<gene>
    <name evidence="2" type="ORF">J4215_05720</name>
</gene>